<name>A0ABV4E903_9GAMM</name>
<dbReference type="RefSeq" id="WP_369895767.1">
    <property type="nucleotide sequence ID" value="NZ_JBGFFX010000007.1"/>
</dbReference>
<accession>A0ABV4E903</accession>
<sequence>MTFRLAFFAKAAAEIPLLIKLFGDDVADANQAVVSFYNLEAQDNPDCDMFERPPAAAALTLHETLFFYASLIDIILQVARRENIQPLAFQAYTPQLIKVYDRLVRQQAGPRNLRVFKEGANYVLQTDN</sequence>
<proteinExistence type="predicted"/>
<gene>
    <name evidence="1" type="ORF">AB6T85_12800</name>
</gene>
<evidence type="ECO:0000313" key="1">
    <source>
        <dbReference type="EMBL" id="MEY8771287.1"/>
    </source>
</evidence>
<reference evidence="1 2" key="1">
    <citation type="submission" date="2024-07" db="EMBL/GenBank/DDBJ databases">
        <authorList>
            <person name="Hebao G."/>
        </authorList>
    </citation>
    <scope>NUCLEOTIDE SEQUENCE [LARGE SCALE GENOMIC DNA]</scope>
    <source>
        <strain evidence="1 2">ACCC 02193</strain>
    </source>
</reference>
<dbReference type="Proteomes" id="UP001565243">
    <property type="component" value="Unassembled WGS sequence"/>
</dbReference>
<organism evidence="1 2">
    <name type="scientific">Erwinia aeris</name>
    <dbReference type="NCBI Taxonomy" id="3239803"/>
    <lineage>
        <taxon>Bacteria</taxon>
        <taxon>Pseudomonadati</taxon>
        <taxon>Pseudomonadota</taxon>
        <taxon>Gammaproteobacteria</taxon>
        <taxon>Enterobacterales</taxon>
        <taxon>Erwiniaceae</taxon>
        <taxon>Erwinia</taxon>
    </lineage>
</organism>
<keyword evidence="2" id="KW-1185">Reference proteome</keyword>
<protein>
    <submittedName>
        <fullName evidence="1">Uncharacterized protein</fullName>
    </submittedName>
</protein>
<evidence type="ECO:0000313" key="2">
    <source>
        <dbReference type="Proteomes" id="UP001565243"/>
    </source>
</evidence>
<dbReference type="EMBL" id="JBGFFX010000007">
    <property type="protein sequence ID" value="MEY8771287.1"/>
    <property type="molecule type" value="Genomic_DNA"/>
</dbReference>
<comment type="caution">
    <text evidence="1">The sequence shown here is derived from an EMBL/GenBank/DDBJ whole genome shotgun (WGS) entry which is preliminary data.</text>
</comment>